<evidence type="ECO:0000313" key="4">
    <source>
        <dbReference type="Proteomes" id="UP000663844"/>
    </source>
</evidence>
<dbReference type="AlphaFoldDB" id="A0A820K157"/>
<dbReference type="PRINTS" id="PR00360">
    <property type="entry name" value="C2DOMAIN"/>
</dbReference>
<keyword evidence="1" id="KW-0479">Metal-binding</keyword>
<name>A0A820K157_9BILA</name>
<dbReference type="Gene3D" id="2.60.40.150">
    <property type="entry name" value="C2 domain"/>
    <property type="match status" value="1"/>
</dbReference>
<dbReference type="InterPro" id="IPR035892">
    <property type="entry name" value="C2_domain_sf"/>
</dbReference>
<feature type="domain" description="C2" evidence="2">
    <location>
        <begin position="1"/>
        <end position="96"/>
    </location>
</feature>
<protein>
    <recommendedName>
        <fullName evidence="2">C2 domain-containing protein</fullName>
    </recommendedName>
</protein>
<sequence>MYSKPTNNFHVKVIRGSQLLPMDFGQTSDPYCKLVLFPSTDMGVKWNFKTSVKKHTLQPEYNEEFIFQHIQLQELISRPLQVTVFDKDMGKKDDYI</sequence>
<dbReference type="PANTHER" id="PTHR45729">
    <property type="entry name" value="RABPHILIN, ISOFORM A"/>
    <property type="match status" value="1"/>
</dbReference>
<dbReference type="InterPro" id="IPR000008">
    <property type="entry name" value="C2_dom"/>
</dbReference>
<dbReference type="Proteomes" id="UP000663844">
    <property type="component" value="Unassembled WGS sequence"/>
</dbReference>
<proteinExistence type="predicted"/>
<evidence type="ECO:0000259" key="2">
    <source>
        <dbReference type="PROSITE" id="PS50004"/>
    </source>
</evidence>
<dbReference type="PANTHER" id="PTHR45729:SF6">
    <property type="entry name" value="RABPHILIN, ISOFORM A"/>
    <property type="match status" value="1"/>
</dbReference>
<dbReference type="InterPro" id="IPR043566">
    <property type="entry name" value="Rabphilin/DOC2/Noc2"/>
</dbReference>
<dbReference type="PROSITE" id="PS50004">
    <property type="entry name" value="C2"/>
    <property type="match status" value="1"/>
</dbReference>
<organism evidence="3 4">
    <name type="scientific">Adineta steineri</name>
    <dbReference type="NCBI Taxonomy" id="433720"/>
    <lineage>
        <taxon>Eukaryota</taxon>
        <taxon>Metazoa</taxon>
        <taxon>Spiralia</taxon>
        <taxon>Gnathifera</taxon>
        <taxon>Rotifera</taxon>
        <taxon>Eurotatoria</taxon>
        <taxon>Bdelloidea</taxon>
        <taxon>Adinetida</taxon>
        <taxon>Adinetidae</taxon>
        <taxon>Adineta</taxon>
    </lineage>
</organism>
<dbReference type="GO" id="GO:0006887">
    <property type="term" value="P:exocytosis"/>
    <property type="evidence" value="ECO:0007669"/>
    <property type="project" value="TreeGrafter"/>
</dbReference>
<evidence type="ECO:0000256" key="1">
    <source>
        <dbReference type="ARBA" id="ARBA00022723"/>
    </source>
</evidence>
<evidence type="ECO:0000313" key="3">
    <source>
        <dbReference type="EMBL" id="CAF4334006.1"/>
    </source>
</evidence>
<comment type="caution">
    <text evidence="3">The sequence shown here is derived from an EMBL/GenBank/DDBJ whole genome shotgun (WGS) entry which is preliminary data.</text>
</comment>
<dbReference type="GO" id="GO:0046872">
    <property type="term" value="F:metal ion binding"/>
    <property type="evidence" value="ECO:0007669"/>
    <property type="project" value="UniProtKB-KW"/>
</dbReference>
<dbReference type="EMBL" id="CAJOAZ010019217">
    <property type="protein sequence ID" value="CAF4334006.1"/>
    <property type="molecule type" value="Genomic_DNA"/>
</dbReference>
<dbReference type="Pfam" id="PF00168">
    <property type="entry name" value="C2"/>
    <property type="match status" value="1"/>
</dbReference>
<dbReference type="SUPFAM" id="SSF49562">
    <property type="entry name" value="C2 domain (Calcium/lipid-binding domain, CaLB)"/>
    <property type="match status" value="1"/>
</dbReference>
<dbReference type="GO" id="GO:0098793">
    <property type="term" value="C:presynapse"/>
    <property type="evidence" value="ECO:0007669"/>
    <property type="project" value="GOC"/>
</dbReference>
<reference evidence="3" key="1">
    <citation type="submission" date="2021-02" db="EMBL/GenBank/DDBJ databases">
        <authorList>
            <person name="Nowell W R."/>
        </authorList>
    </citation>
    <scope>NUCLEOTIDE SEQUENCE</scope>
</reference>
<accession>A0A820K157</accession>
<dbReference type="GO" id="GO:0017158">
    <property type="term" value="P:regulation of calcium ion-dependent exocytosis"/>
    <property type="evidence" value="ECO:0007669"/>
    <property type="project" value="TreeGrafter"/>
</dbReference>
<dbReference type="GO" id="GO:0061669">
    <property type="term" value="P:spontaneous neurotransmitter secretion"/>
    <property type="evidence" value="ECO:0007669"/>
    <property type="project" value="TreeGrafter"/>
</dbReference>
<gene>
    <name evidence="3" type="ORF">OXD698_LOCUS47852</name>
</gene>
<feature type="non-terminal residue" evidence="3">
    <location>
        <position position="96"/>
    </location>
</feature>